<name>A0ABY1Q9Q7_9BURK</name>
<keyword evidence="3" id="KW-1185">Reference proteome</keyword>
<organism evidence="2 3">
    <name type="scientific">Noviherbaspirillum suwonense</name>
    <dbReference type="NCBI Taxonomy" id="1224511"/>
    <lineage>
        <taxon>Bacteria</taxon>
        <taxon>Pseudomonadati</taxon>
        <taxon>Pseudomonadota</taxon>
        <taxon>Betaproteobacteria</taxon>
        <taxon>Burkholderiales</taxon>
        <taxon>Oxalobacteraceae</taxon>
        <taxon>Noviherbaspirillum</taxon>
    </lineage>
</organism>
<evidence type="ECO:0000259" key="1">
    <source>
        <dbReference type="Pfam" id="PF01590"/>
    </source>
</evidence>
<protein>
    <submittedName>
        <fullName evidence="2">GAF domain-containing protein</fullName>
    </submittedName>
</protein>
<dbReference type="Gene3D" id="3.30.450.40">
    <property type="match status" value="1"/>
</dbReference>
<dbReference type="SUPFAM" id="SSF55781">
    <property type="entry name" value="GAF domain-like"/>
    <property type="match status" value="1"/>
</dbReference>
<proteinExistence type="predicted"/>
<sequence>MLKAPIPADEETRLAALRALLILDTPPEERFDRIVSFMATEFDVPIALITLVDRDRVWFKSKFGLTACDAPRDTSFCGHAIVVPDLFVVPDMLKDSRFSDHPMVAGEPGLRTYAGAPLRLACGHVAGMLCMNDTRVRDFDALDHAILFTLRDLVVAELEGEPAEAAMEQRRAQD</sequence>
<accession>A0ABY1Q9Q7</accession>
<dbReference type="InterPro" id="IPR029016">
    <property type="entry name" value="GAF-like_dom_sf"/>
</dbReference>
<evidence type="ECO:0000313" key="3">
    <source>
        <dbReference type="Proteomes" id="UP001158049"/>
    </source>
</evidence>
<dbReference type="Pfam" id="PF01590">
    <property type="entry name" value="GAF"/>
    <property type="match status" value="1"/>
</dbReference>
<comment type="caution">
    <text evidence="2">The sequence shown here is derived from an EMBL/GenBank/DDBJ whole genome shotgun (WGS) entry which is preliminary data.</text>
</comment>
<dbReference type="PANTHER" id="PTHR43102">
    <property type="entry name" value="SLR1143 PROTEIN"/>
    <property type="match status" value="1"/>
</dbReference>
<gene>
    <name evidence="2" type="ORF">SAMN06295970_10966</name>
</gene>
<feature type="domain" description="GAF" evidence="1">
    <location>
        <begin position="27"/>
        <end position="147"/>
    </location>
</feature>
<reference evidence="2 3" key="1">
    <citation type="submission" date="2017-05" db="EMBL/GenBank/DDBJ databases">
        <authorList>
            <person name="Varghese N."/>
            <person name="Submissions S."/>
        </authorList>
    </citation>
    <scope>NUCLEOTIDE SEQUENCE [LARGE SCALE GENOMIC DNA]</scope>
    <source>
        <strain evidence="2 3">DSM 26001</strain>
    </source>
</reference>
<dbReference type="EMBL" id="FXUL01000009">
    <property type="protein sequence ID" value="SMP63365.1"/>
    <property type="molecule type" value="Genomic_DNA"/>
</dbReference>
<evidence type="ECO:0000313" key="2">
    <source>
        <dbReference type="EMBL" id="SMP63365.1"/>
    </source>
</evidence>
<dbReference type="PANTHER" id="PTHR43102:SF2">
    <property type="entry name" value="GAF DOMAIN-CONTAINING PROTEIN"/>
    <property type="match status" value="1"/>
</dbReference>
<dbReference type="Proteomes" id="UP001158049">
    <property type="component" value="Unassembled WGS sequence"/>
</dbReference>
<dbReference type="RefSeq" id="WP_283442742.1">
    <property type="nucleotide sequence ID" value="NZ_FXUL01000009.1"/>
</dbReference>
<dbReference type="InterPro" id="IPR003018">
    <property type="entry name" value="GAF"/>
</dbReference>